<keyword evidence="3" id="KW-0678">Repressor</keyword>
<dbReference type="GO" id="GO:0000981">
    <property type="term" value="F:DNA-binding transcription factor activity, RNA polymerase II-specific"/>
    <property type="evidence" value="ECO:0007669"/>
    <property type="project" value="TreeGrafter"/>
</dbReference>
<dbReference type="SMART" id="SM00364">
    <property type="entry name" value="LRR_BAC"/>
    <property type="match status" value="3"/>
</dbReference>
<dbReference type="PROSITE" id="PS50157">
    <property type="entry name" value="ZINC_FINGER_C2H2_2"/>
    <property type="match status" value="4"/>
</dbReference>
<dbReference type="SUPFAM" id="SSF52058">
    <property type="entry name" value="L domain-like"/>
    <property type="match status" value="1"/>
</dbReference>
<feature type="region of interest" description="Disordered" evidence="14">
    <location>
        <begin position="1138"/>
        <end position="1157"/>
    </location>
</feature>
<feature type="domain" description="C2H2-type" evidence="16">
    <location>
        <begin position="733"/>
        <end position="762"/>
    </location>
</feature>
<evidence type="ECO:0000256" key="1">
    <source>
        <dbReference type="ARBA" id="ARBA00004123"/>
    </source>
</evidence>
<evidence type="ECO:0000256" key="7">
    <source>
        <dbReference type="ARBA" id="ARBA00022771"/>
    </source>
</evidence>
<evidence type="ECO:0000256" key="15">
    <source>
        <dbReference type="SAM" id="Phobius"/>
    </source>
</evidence>
<keyword evidence="9" id="KW-0805">Transcription regulation</keyword>
<dbReference type="FunFam" id="3.30.160.60:FF:000031">
    <property type="entry name" value="GLI family zinc finger 3"/>
    <property type="match status" value="1"/>
</dbReference>
<dbReference type="AlphaFoldDB" id="A0A498LE50"/>
<evidence type="ECO:0000256" key="4">
    <source>
        <dbReference type="ARBA" id="ARBA00022614"/>
    </source>
</evidence>
<dbReference type="Pfam" id="PF09531">
    <property type="entry name" value="Ndc1_Nup"/>
    <property type="match status" value="2"/>
</dbReference>
<comment type="similarity">
    <text evidence="2">Belongs to the GLI C2H2-type zinc-finger protein family.</text>
</comment>
<dbReference type="Pfam" id="PF00096">
    <property type="entry name" value="zf-C2H2"/>
    <property type="match status" value="2"/>
</dbReference>
<evidence type="ECO:0000256" key="2">
    <source>
        <dbReference type="ARBA" id="ARBA00010831"/>
    </source>
</evidence>
<keyword evidence="5" id="KW-0479">Metal-binding</keyword>
<evidence type="ECO:0000256" key="5">
    <source>
        <dbReference type="ARBA" id="ARBA00022723"/>
    </source>
</evidence>
<dbReference type="InterPro" id="IPR013087">
    <property type="entry name" value="Znf_C2H2_type"/>
</dbReference>
<dbReference type="PROSITE" id="PS51450">
    <property type="entry name" value="LRR"/>
    <property type="match status" value="2"/>
</dbReference>
<evidence type="ECO:0000256" key="6">
    <source>
        <dbReference type="ARBA" id="ARBA00022737"/>
    </source>
</evidence>
<feature type="domain" description="C2H2-type" evidence="16">
    <location>
        <begin position="670"/>
        <end position="702"/>
    </location>
</feature>
<dbReference type="GO" id="GO:0000978">
    <property type="term" value="F:RNA polymerase II cis-regulatory region sequence-specific DNA binding"/>
    <property type="evidence" value="ECO:0007669"/>
    <property type="project" value="TreeGrafter"/>
</dbReference>
<keyword evidence="8" id="KW-0862">Zinc</keyword>
<dbReference type="InterPro" id="IPR032675">
    <property type="entry name" value="LRR_dom_sf"/>
</dbReference>
<comment type="subcellular location">
    <subcellularLocation>
        <location evidence="1">Nucleus</location>
    </subcellularLocation>
</comment>
<dbReference type="EMBL" id="QBIY01013392">
    <property type="protein sequence ID" value="RXN05713.1"/>
    <property type="molecule type" value="Genomic_DNA"/>
</dbReference>
<dbReference type="InterPro" id="IPR001611">
    <property type="entry name" value="Leu-rich_rpt"/>
</dbReference>
<dbReference type="Pfam" id="PF23561">
    <property type="entry name" value="zf-C2H2_15"/>
    <property type="match status" value="1"/>
</dbReference>
<dbReference type="FunFam" id="3.30.160.60:FF:000036">
    <property type="entry name" value="GLI family zinc finger 3"/>
    <property type="match status" value="1"/>
</dbReference>
<feature type="transmembrane region" description="Helical" evidence="15">
    <location>
        <begin position="16"/>
        <end position="39"/>
    </location>
</feature>
<gene>
    <name evidence="17" type="ORF">ROHU_033208</name>
</gene>
<dbReference type="SMART" id="SM00369">
    <property type="entry name" value="LRR_TYP"/>
    <property type="match status" value="4"/>
</dbReference>
<evidence type="ECO:0000256" key="13">
    <source>
        <dbReference type="PROSITE-ProRule" id="PRU00042"/>
    </source>
</evidence>
<keyword evidence="12" id="KW-0539">Nucleus</keyword>
<dbReference type="Gene3D" id="3.30.160.60">
    <property type="entry name" value="Classic Zinc Finger"/>
    <property type="match status" value="5"/>
</dbReference>
<dbReference type="InterPro" id="IPR003591">
    <property type="entry name" value="Leu-rich_rpt_typical-subtyp"/>
</dbReference>
<evidence type="ECO:0000256" key="12">
    <source>
        <dbReference type="ARBA" id="ARBA00023242"/>
    </source>
</evidence>
<organism evidence="17 18">
    <name type="scientific">Labeo rohita</name>
    <name type="common">Indian major carp</name>
    <name type="synonym">Cyprinus rohita</name>
    <dbReference type="NCBI Taxonomy" id="84645"/>
    <lineage>
        <taxon>Eukaryota</taxon>
        <taxon>Metazoa</taxon>
        <taxon>Chordata</taxon>
        <taxon>Craniata</taxon>
        <taxon>Vertebrata</taxon>
        <taxon>Euteleostomi</taxon>
        <taxon>Actinopterygii</taxon>
        <taxon>Neopterygii</taxon>
        <taxon>Teleostei</taxon>
        <taxon>Ostariophysi</taxon>
        <taxon>Cypriniformes</taxon>
        <taxon>Cyprinidae</taxon>
        <taxon>Labeoninae</taxon>
        <taxon>Labeonini</taxon>
        <taxon>Labeo</taxon>
    </lineage>
</organism>
<feature type="transmembrane region" description="Helical" evidence="15">
    <location>
        <begin position="1105"/>
        <end position="1130"/>
    </location>
</feature>
<dbReference type="Proteomes" id="UP000290572">
    <property type="component" value="Unassembled WGS sequence"/>
</dbReference>
<dbReference type="InterPro" id="IPR036236">
    <property type="entry name" value="Znf_C2H2_sf"/>
</dbReference>
<evidence type="ECO:0007829" key="19">
    <source>
        <dbReference type="PeptideAtlas" id="A0A498LE50"/>
    </source>
</evidence>
<keyword evidence="19" id="KW-1267">Proteomics identification</keyword>
<feature type="region of interest" description="Disordered" evidence="14">
    <location>
        <begin position="184"/>
        <end position="236"/>
    </location>
</feature>
<keyword evidence="18" id="KW-1185">Reference proteome</keyword>
<dbReference type="STRING" id="84645.A0A498LE50"/>
<dbReference type="GO" id="GO:0005634">
    <property type="term" value="C:nucleus"/>
    <property type="evidence" value="ECO:0007669"/>
    <property type="project" value="UniProtKB-SubCell"/>
</dbReference>
<proteinExistence type="evidence at protein level"/>
<dbReference type="InterPro" id="IPR056436">
    <property type="entry name" value="Znf-C2H2_ZIC1-5/GLI1-3-like"/>
</dbReference>
<keyword evidence="4" id="KW-0433">Leucine-rich repeat</keyword>
<dbReference type="FunFam" id="3.30.160.60:FF:000453">
    <property type="entry name" value="GLIS family zinc finger 3"/>
    <property type="match status" value="1"/>
</dbReference>
<evidence type="ECO:0000256" key="11">
    <source>
        <dbReference type="ARBA" id="ARBA00023163"/>
    </source>
</evidence>
<keyword evidence="11" id="KW-0804">Transcription</keyword>
<evidence type="ECO:0000313" key="17">
    <source>
        <dbReference type="EMBL" id="RXN05713.1"/>
    </source>
</evidence>
<feature type="domain" description="C2H2-type" evidence="16">
    <location>
        <begin position="703"/>
        <end position="732"/>
    </location>
</feature>
<protein>
    <submittedName>
        <fullName evidence="17">Zinc finger GLIS1-like protein</fullName>
    </submittedName>
</protein>
<dbReference type="PANTHER" id="PTHR45718">
    <property type="entry name" value="TRANSCRIPTIONAL ACTIVATOR CUBITUS INTERRUPTUS"/>
    <property type="match status" value="1"/>
</dbReference>
<keyword evidence="15" id="KW-1133">Transmembrane helix</keyword>
<dbReference type="SMART" id="SM00355">
    <property type="entry name" value="ZnF_C2H2"/>
    <property type="match status" value="5"/>
</dbReference>
<accession>A0A498LE50</accession>
<keyword evidence="15" id="KW-0472">Membrane</keyword>
<dbReference type="PANTHER" id="PTHR45718:SF3">
    <property type="entry name" value="ZINC FINGER PROTEIN GLIS1"/>
    <property type="match status" value="1"/>
</dbReference>
<evidence type="ECO:0000256" key="14">
    <source>
        <dbReference type="SAM" id="MobiDB-lite"/>
    </source>
</evidence>
<dbReference type="InterPro" id="IPR043359">
    <property type="entry name" value="GLI-like"/>
</dbReference>
<dbReference type="PROSITE" id="PS00028">
    <property type="entry name" value="ZINC_FINGER_C2H2_1"/>
    <property type="match status" value="4"/>
</dbReference>
<dbReference type="FunFam" id="3.30.160.60:FF:000019">
    <property type="entry name" value="GLI family zinc finger 3"/>
    <property type="match status" value="1"/>
</dbReference>
<dbReference type="FunFam" id="3.30.160.60:FF:000048">
    <property type="entry name" value="GLI family zinc finger 3"/>
    <property type="match status" value="1"/>
</dbReference>
<dbReference type="Pfam" id="PF13855">
    <property type="entry name" value="LRR_8"/>
    <property type="match status" value="1"/>
</dbReference>
<evidence type="ECO:0000256" key="8">
    <source>
        <dbReference type="ARBA" id="ARBA00022833"/>
    </source>
</evidence>
<keyword evidence="15" id="KW-0812">Transmembrane</keyword>
<dbReference type="GO" id="GO:0008270">
    <property type="term" value="F:zinc ion binding"/>
    <property type="evidence" value="ECO:0007669"/>
    <property type="project" value="UniProtKB-KW"/>
</dbReference>
<dbReference type="InterPro" id="IPR019049">
    <property type="entry name" value="Nucleoporin_prot_Ndc1/Nup"/>
</dbReference>
<dbReference type="SUPFAM" id="SSF57667">
    <property type="entry name" value="beta-beta-alpha zinc fingers"/>
    <property type="match status" value="3"/>
</dbReference>
<dbReference type="Pfam" id="PF00560">
    <property type="entry name" value="LRR_1"/>
    <property type="match status" value="1"/>
</dbReference>
<sequence length="1279" mass="141018">MALLGTVLHPRQCVHSLVYCTMGMLVMWCASVTIGGRYSTLGTPCRQSESGEVVTCLNEYHLFLLLAGAFMGYSHSFLGVVQNMYYVSFQPIQAYSFPVQSTFTEDAEQCLPKVLAEKNTLVMKFLALQDLALLSQHSPSRRLEVFSLSQPGGHPHNWNAISRECLSLLSELTQRLVAHQDAVASNGRVKSQSASSDTRSASSSSSVMSGTEDVAETPRLGVPLRTPGSVFKSSVGGVNSALTAPFTPDMDSPFSSPAIRRLVGQQDPQSPWHGTVQSPHIMRRGPKLWSASTESQSNGSLPASPAAGPTSPPAASQKPSFLAQWLQNRREQLPEASSQALFADSQAHIWALQGLSHLVAASFSEDQFGVVQTTLPHILSCLVVLLERESNWKSVMRPAGLSPAAAQFDQCGLVNDEKYLSSLNQAVHMESLKMCNLSESPVSITTEDLDLVCSTERAIVSYISGVKSDTSYTLSVVDNLSDTLSPSLFCSTSSFSAFSPSFSSPSSSHSSGSLSELCMTSPSLSSLCGPSEAQDLLYSCTPQPQEKPVEGCLYRKSPKQEPIAEFHLCNKKLQHKEELLQYLCTDSDAAKEHTKHLNLQTEVSEKLPTLQQLKNDLGLSGLPGAEGMNEHLSEEQPCRWMDCRATYGLKEELVRHIEKVHIDQRKGEEFTCFWAGCVRRHKPFNARYKLLIHMRVHSGEKPNKCMFEGCNKAFSRLENLKIHLRSHTGEKPYICQHPGCLKAFSNSSDRAKHQRTHLDTKPYACQLPGCTKRYTDPSSLRKHVKIHSTKALQAQDKVQIHNKVEQEVVDVCLGLQHLHGSTPSVQSPDHRRPVSLTEIHQEGFTVFQATFNRAEPISSNGRDELHNFDQNGFPFTCMNSSGLVFLCWFWILQMLHVTEGSAKECECPSASILSHFPSEVPSDTCCLNYSGSTFNQVPWGAFLSHTHLQVLDLTNCNISHIDHSEVGDAVSSLRELYLSQNRLTSLPTDFLNKSYSLEVLDLGENHLKHLPEHFLQSSDKLRVLILEWNQLSALPHSALKPSLEHLELVGNPWACTCSLWEGLQGVLHDNSSSLQDLVGNLSCAAPQNLAGQLVWSLQTGDVCHLASLTALFILLPLFLLLSLVLCWCCGRKKKRKESSSFSPTRKRPNNSHCNGRWPHAKLHTGESAVAVDGGKEVILRNQLMLQPSSNLLDSTRDIYEEVEIKLGSVDSLGPPPSTCSTEGTAGKQDLDTVSVSEVMKDSADREKAYLTQSTEYYSLVPGIEIEDSDHGEYESVDLS</sequence>
<keyword evidence="6" id="KW-0677">Repeat</keyword>
<keyword evidence="7 13" id="KW-0863">Zinc-finger</keyword>
<evidence type="ECO:0000256" key="9">
    <source>
        <dbReference type="ARBA" id="ARBA00023015"/>
    </source>
</evidence>
<evidence type="ECO:0000259" key="16">
    <source>
        <dbReference type="PROSITE" id="PS50157"/>
    </source>
</evidence>
<evidence type="ECO:0000256" key="3">
    <source>
        <dbReference type="ARBA" id="ARBA00022491"/>
    </source>
</evidence>
<feature type="compositionally biased region" description="Low complexity" evidence="14">
    <location>
        <begin position="297"/>
        <end position="316"/>
    </location>
</feature>
<evidence type="ECO:0000256" key="10">
    <source>
        <dbReference type="ARBA" id="ARBA00023125"/>
    </source>
</evidence>
<feature type="region of interest" description="Disordered" evidence="14">
    <location>
        <begin position="286"/>
        <end position="319"/>
    </location>
</feature>
<keyword evidence="10" id="KW-0238">DNA-binding</keyword>
<feature type="compositionally biased region" description="Low complexity" evidence="14">
    <location>
        <begin position="191"/>
        <end position="209"/>
    </location>
</feature>
<dbReference type="Gene3D" id="3.80.10.10">
    <property type="entry name" value="Ribonuclease Inhibitor"/>
    <property type="match status" value="1"/>
</dbReference>
<name>A0A498LE50_LABRO</name>
<feature type="domain" description="C2H2-type" evidence="16">
    <location>
        <begin position="763"/>
        <end position="792"/>
    </location>
</feature>
<evidence type="ECO:0000313" key="18">
    <source>
        <dbReference type="Proteomes" id="UP000290572"/>
    </source>
</evidence>
<comment type="caution">
    <text evidence="17">The sequence shown here is derived from an EMBL/GenBank/DDBJ whole genome shotgun (WGS) entry which is preliminary data.</text>
</comment>
<reference evidence="17 18" key="1">
    <citation type="submission" date="2018-03" db="EMBL/GenBank/DDBJ databases">
        <title>Draft genome sequence of Rohu Carp (Labeo rohita).</title>
        <authorList>
            <person name="Das P."/>
            <person name="Kushwaha B."/>
            <person name="Joshi C.G."/>
            <person name="Kumar D."/>
            <person name="Nagpure N.S."/>
            <person name="Sahoo L."/>
            <person name="Das S.P."/>
            <person name="Bit A."/>
            <person name="Patnaik S."/>
            <person name="Meher P.K."/>
            <person name="Jayasankar P."/>
            <person name="Koringa P.G."/>
            <person name="Patel N.V."/>
            <person name="Hinsu A.T."/>
            <person name="Kumar R."/>
            <person name="Pandey M."/>
            <person name="Agarwal S."/>
            <person name="Srivastava S."/>
            <person name="Singh M."/>
            <person name="Iquebal M.A."/>
            <person name="Jaiswal S."/>
            <person name="Angadi U.B."/>
            <person name="Kumar N."/>
            <person name="Raza M."/>
            <person name="Shah T.M."/>
            <person name="Rai A."/>
            <person name="Jena J.K."/>
        </authorList>
    </citation>
    <scope>NUCLEOTIDE SEQUENCE [LARGE SCALE GENOMIC DNA]</scope>
    <source>
        <strain evidence="17">DASCIFA01</strain>
        <tissue evidence="17">Testis</tissue>
    </source>
</reference>